<feature type="region of interest" description="Disordered" evidence="1">
    <location>
        <begin position="1"/>
        <end position="98"/>
    </location>
</feature>
<keyword evidence="3" id="KW-1185">Reference proteome</keyword>
<dbReference type="Proteomes" id="UP001444071">
    <property type="component" value="Unassembled WGS sequence"/>
</dbReference>
<evidence type="ECO:0000313" key="3">
    <source>
        <dbReference type="Proteomes" id="UP001444071"/>
    </source>
</evidence>
<organism evidence="2 3">
    <name type="scientific">Xenotaenia resolanae</name>
    <dbReference type="NCBI Taxonomy" id="208358"/>
    <lineage>
        <taxon>Eukaryota</taxon>
        <taxon>Metazoa</taxon>
        <taxon>Chordata</taxon>
        <taxon>Craniata</taxon>
        <taxon>Vertebrata</taxon>
        <taxon>Euteleostomi</taxon>
        <taxon>Actinopterygii</taxon>
        <taxon>Neopterygii</taxon>
        <taxon>Teleostei</taxon>
        <taxon>Neoteleostei</taxon>
        <taxon>Acanthomorphata</taxon>
        <taxon>Ovalentaria</taxon>
        <taxon>Atherinomorphae</taxon>
        <taxon>Cyprinodontiformes</taxon>
        <taxon>Goodeidae</taxon>
        <taxon>Xenotaenia</taxon>
    </lineage>
</organism>
<feature type="non-terminal residue" evidence="2">
    <location>
        <position position="1"/>
    </location>
</feature>
<feature type="region of interest" description="Disordered" evidence="1">
    <location>
        <begin position="110"/>
        <end position="142"/>
    </location>
</feature>
<sequence length="400" mass="43304">NETDSREITVEDKPVQLPQDPATELKKPSYAEVCQRASTNEPLAEPAPSAEHQASQHPLLPLTSAAAERRTDRTNRGSLPSLGSGLHGGVPLKPDPDLSSLFYPDASLSLRASAEEGPPRRRRSAPHFRAEREEAGTAEEEAFTPETCLLRYQPNGGPRGVADTVGDPSPAGGAGAGAVRGWERFSEQILMFSMMEEAGRSQPRCSDVFLCGAWWGKPHGSSDGHVIVLKHAKNVSAAGVCADHSGTRSNWSPNEIMNGDAVSPSLYILFRVTSVSMALPAEPHKQTEPHRGLLLWVGCVIPLLTDDSPDLKRLDFMILLMIHPPRVQNGLVFVCSGRRLGCAQMSSRAGGRFEHVRGTAQGLLSMIHPAVWLLLCEQVCWRSATMEAGWAACSERGDEK</sequence>
<comment type="caution">
    <text evidence="2">The sequence shown here is derived from an EMBL/GenBank/DDBJ whole genome shotgun (WGS) entry which is preliminary data.</text>
</comment>
<name>A0ABV0WDM7_9TELE</name>
<evidence type="ECO:0000313" key="2">
    <source>
        <dbReference type="EMBL" id="MEQ2266893.1"/>
    </source>
</evidence>
<dbReference type="EMBL" id="JAHRIM010040883">
    <property type="protein sequence ID" value="MEQ2266893.1"/>
    <property type="molecule type" value="Genomic_DNA"/>
</dbReference>
<gene>
    <name evidence="2" type="ORF">XENORESO_020843</name>
</gene>
<evidence type="ECO:0000256" key="1">
    <source>
        <dbReference type="SAM" id="MobiDB-lite"/>
    </source>
</evidence>
<protein>
    <submittedName>
        <fullName evidence="2">Uncharacterized protein</fullName>
    </submittedName>
</protein>
<accession>A0ABV0WDM7</accession>
<proteinExistence type="predicted"/>
<feature type="compositionally biased region" description="Basic and acidic residues" evidence="1">
    <location>
        <begin position="1"/>
        <end position="14"/>
    </location>
</feature>
<reference evidence="2 3" key="1">
    <citation type="submission" date="2021-06" db="EMBL/GenBank/DDBJ databases">
        <authorList>
            <person name="Palmer J.M."/>
        </authorList>
    </citation>
    <scope>NUCLEOTIDE SEQUENCE [LARGE SCALE GENOMIC DNA]</scope>
    <source>
        <strain evidence="2 3">XR_2019</strain>
        <tissue evidence="2">Muscle</tissue>
    </source>
</reference>